<dbReference type="InterPro" id="IPR025110">
    <property type="entry name" value="AMP-bd_C"/>
</dbReference>
<dbReference type="GO" id="GO:0016878">
    <property type="term" value="F:acid-thiol ligase activity"/>
    <property type="evidence" value="ECO:0007669"/>
    <property type="project" value="UniProtKB-ARBA"/>
</dbReference>
<dbReference type="AlphaFoldDB" id="A0A437QU86"/>
<evidence type="ECO:0000259" key="1">
    <source>
        <dbReference type="Pfam" id="PF00501"/>
    </source>
</evidence>
<dbReference type="PANTHER" id="PTHR43767:SF1">
    <property type="entry name" value="NONRIBOSOMAL PEPTIDE SYNTHASE PES1 (EUROFUNG)-RELATED"/>
    <property type="match status" value="1"/>
</dbReference>
<evidence type="ECO:0000313" key="4">
    <source>
        <dbReference type="Proteomes" id="UP000287447"/>
    </source>
</evidence>
<organism evidence="3 4">
    <name type="scientific">Hwanghaeella grinnelliae</name>
    <dbReference type="NCBI Taxonomy" id="2500179"/>
    <lineage>
        <taxon>Bacteria</taxon>
        <taxon>Pseudomonadati</taxon>
        <taxon>Pseudomonadota</taxon>
        <taxon>Alphaproteobacteria</taxon>
        <taxon>Rhodospirillales</taxon>
        <taxon>Rhodospirillaceae</taxon>
        <taxon>Hwanghaeella</taxon>
    </lineage>
</organism>
<dbReference type="InterPro" id="IPR050237">
    <property type="entry name" value="ATP-dep_AMP-bd_enzyme"/>
</dbReference>
<proteinExistence type="predicted"/>
<dbReference type="RefSeq" id="WP_127763459.1">
    <property type="nucleotide sequence ID" value="NZ_SADE01000001.1"/>
</dbReference>
<dbReference type="OrthoDB" id="9803968at2"/>
<dbReference type="Pfam" id="PF13193">
    <property type="entry name" value="AMP-binding_C"/>
    <property type="match status" value="1"/>
</dbReference>
<dbReference type="PROSITE" id="PS00455">
    <property type="entry name" value="AMP_BINDING"/>
    <property type="match status" value="1"/>
</dbReference>
<dbReference type="Proteomes" id="UP000287447">
    <property type="component" value="Unassembled WGS sequence"/>
</dbReference>
<gene>
    <name evidence="3" type="ORF">EOI86_01930</name>
</gene>
<comment type="caution">
    <text evidence="3">The sequence shown here is derived from an EMBL/GenBank/DDBJ whole genome shotgun (WGS) entry which is preliminary data.</text>
</comment>
<dbReference type="PANTHER" id="PTHR43767">
    <property type="entry name" value="LONG-CHAIN-FATTY-ACID--COA LIGASE"/>
    <property type="match status" value="1"/>
</dbReference>
<protein>
    <recommendedName>
        <fullName evidence="5">Long-chain fatty acid--CoA ligase</fullName>
    </recommendedName>
</protein>
<dbReference type="InterPro" id="IPR020845">
    <property type="entry name" value="AMP-binding_CS"/>
</dbReference>
<dbReference type="Pfam" id="PF00501">
    <property type="entry name" value="AMP-binding"/>
    <property type="match status" value="1"/>
</dbReference>
<accession>A0A437QU86</accession>
<dbReference type="InterPro" id="IPR045851">
    <property type="entry name" value="AMP-bd_C_sf"/>
</dbReference>
<evidence type="ECO:0008006" key="5">
    <source>
        <dbReference type="Google" id="ProtNLM"/>
    </source>
</evidence>
<dbReference type="InterPro" id="IPR000873">
    <property type="entry name" value="AMP-dep_synth/lig_dom"/>
</dbReference>
<dbReference type="SUPFAM" id="SSF56801">
    <property type="entry name" value="Acetyl-CoA synthetase-like"/>
    <property type="match status" value="1"/>
</dbReference>
<evidence type="ECO:0000259" key="2">
    <source>
        <dbReference type="Pfam" id="PF13193"/>
    </source>
</evidence>
<dbReference type="EMBL" id="SADE01000001">
    <property type="protein sequence ID" value="RVU38087.1"/>
    <property type="molecule type" value="Genomic_DNA"/>
</dbReference>
<dbReference type="InterPro" id="IPR042099">
    <property type="entry name" value="ANL_N_sf"/>
</dbReference>
<keyword evidence="4" id="KW-1185">Reference proteome</keyword>
<name>A0A437QU86_9PROT</name>
<dbReference type="Gene3D" id="3.40.50.12780">
    <property type="entry name" value="N-terminal domain of ligase-like"/>
    <property type="match status" value="1"/>
</dbReference>
<dbReference type="Gene3D" id="3.30.300.30">
    <property type="match status" value="1"/>
</dbReference>
<feature type="domain" description="AMP-binding enzyme C-terminal" evidence="2">
    <location>
        <begin position="425"/>
        <end position="498"/>
    </location>
</feature>
<evidence type="ECO:0000313" key="3">
    <source>
        <dbReference type="EMBL" id="RVU38087.1"/>
    </source>
</evidence>
<reference evidence="4" key="1">
    <citation type="submission" date="2019-01" db="EMBL/GenBank/DDBJ databases">
        <title>Gri0909 isolated from a small marine red alga.</title>
        <authorList>
            <person name="Kim J."/>
            <person name="Jeong S.E."/>
            <person name="Jeon C.O."/>
        </authorList>
    </citation>
    <scope>NUCLEOTIDE SEQUENCE [LARGE SCALE GENOMIC DNA]</scope>
    <source>
        <strain evidence="4">Gri0909</strain>
    </source>
</reference>
<feature type="domain" description="AMP-dependent synthetase/ligase" evidence="1">
    <location>
        <begin position="34"/>
        <end position="373"/>
    </location>
</feature>
<sequence length="515" mass="55585">MSDLDAWRSFHRIHDLVDRLPDLAGEEVIIRALDHVFTGNELKAAVDSAETALRAHGIRQGDRVLLVNENCAALCVLIFAVSRIGAWSAIVNARIAKAEIDRIAAHCKARARFYTGAISEPAAAMAVADGADDIDLGPTTGIQATPAVDEVPEAGEPEDGSAVAVLLYTSGTTGQPKGVMLTHWNLLFTAQRSAELRGTKPGERTLGVLPISHVFGLSSVFIGTVFGAGELILRSRFVPRDIADLLENDDVTIFQGVPAMYAHFLELATVRGTPMAPPKIRYTSAGGAPLDLSIKQRIEAMWKVQLKNGYGLTETTAGVCATTLEYPADDDSVGVLFKSVEARIVDANTLEDMPNGEIGEFWVRSPGNMKGYYHNPEETAKVLLPDGWYRTGDFAKRTADGYFYIVGRLKELIIRSGFNVYPIDVETALNSHPDVALSAVVGRSVDGNEEVVAFVQPIAGRTITMEALRAHAEASLAPYKRPSEYIFSDNLPVTPAGKILKNSLREEAQTRAAAG</sequence>